<dbReference type="EC" id="2.1.2.11" evidence="8"/>
<dbReference type="Gene3D" id="3.20.20.60">
    <property type="entry name" value="Phosphoenolpyruvate-binding domains"/>
    <property type="match status" value="1"/>
</dbReference>
<keyword evidence="4 8" id="KW-0566">Pantothenate biosynthesis</keyword>
<gene>
    <name evidence="8 12" type="primary">panB</name>
    <name evidence="12" type="ORF">PG2T_09545</name>
</gene>
<feature type="binding site" evidence="8 10">
    <location>
        <position position="113"/>
    </location>
    <ligand>
        <name>3-methyl-2-oxobutanoate</name>
        <dbReference type="ChEBI" id="CHEBI:11851"/>
    </ligand>
</feature>
<feature type="binding site" evidence="8 11">
    <location>
        <position position="44"/>
    </location>
    <ligand>
        <name>Mg(2+)</name>
        <dbReference type="ChEBI" id="CHEBI:18420"/>
    </ligand>
</feature>
<dbReference type="GO" id="GO:0015940">
    <property type="term" value="P:pantothenate biosynthetic process"/>
    <property type="evidence" value="ECO:0007669"/>
    <property type="project" value="UniProtKB-UniRule"/>
</dbReference>
<dbReference type="GO" id="GO:0000287">
    <property type="term" value="F:magnesium ion binding"/>
    <property type="evidence" value="ECO:0007669"/>
    <property type="project" value="TreeGrafter"/>
</dbReference>
<dbReference type="PIRSF" id="PIRSF000388">
    <property type="entry name" value="Pantoate_hydroxy_MeTrfase"/>
    <property type="match status" value="1"/>
</dbReference>
<evidence type="ECO:0000256" key="1">
    <source>
        <dbReference type="ARBA" id="ARBA00005033"/>
    </source>
</evidence>
<dbReference type="InterPro" id="IPR040442">
    <property type="entry name" value="Pyrv_kinase-like_dom_sf"/>
</dbReference>
<keyword evidence="12" id="KW-0489">Methyltransferase</keyword>
<dbReference type="GO" id="GO:0032259">
    <property type="term" value="P:methylation"/>
    <property type="evidence" value="ECO:0007669"/>
    <property type="project" value="UniProtKB-KW"/>
</dbReference>
<dbReference type="CDD" id="cd06557">
    <property type="entry name" value="KPHMT-like"/>
    <property type="match status" value="1"/>
</dbReference>
<evidence type="ECO:0000256" key="6">
    <source>
        <dbReference type="ARBA" id="ARBA00022723"/>
    </source>
</evidence>
<dbReference type="KEGG" id="gbi:PG2T_09545"/>
<dbReference type="STRING" id="1810504.PG2T_09545"/>
<dbReference type="InterPro" id="IPR015813">
    <property type="entry name" value="Pyrv/PenolPyrv_kinase-like_dom"/>
</dbReference>
<dbReference type="AlphaFoldDB" id="A0A1B1YUJ4"/>
<dbReference type="Proteomes" id="UP000092952">
    <property type="component" value="Chromosome"/>
</dbReference>
<feature type="binding site" evidence="8 11">
    <location>
        <position position="115"/>
    </location>
    <ligand>
        <name>Mg(2+)</name>
        <dbReference type="ChEBI" id="CHEBI:18420"/>
    </ligand>
</feature>
<dbReference type="RefSeq" id="WP_068804545.1">
    <property type="nucleotide sequence ID" value="NZ_CP014671.1"/>
</dbReference>
<dbReference type="Pfam" id="PF02548">
    <property type="entry name" value="Pantoate_transf"/>
    <property type="match status" value="1"/>
</dbReference>
<dbReference type="HAMAP" id="MF_00156">
    <property type="entry name" value="PanB"/>
    <property type="match status" value="1"/>
</dbReference>
<dbReference type="GO" id="GO:0005737">
    <property type="term" value="C:cytoplasm"/>
    <property type="evidence" value="ECO:0007669"/>
    <property type="project" value="UniProtKB-SubCell"/>
</dbReference>
<name>A0A1B1YUJ4_9GAMM</name>
<evidence type="ECO:0000256" key="8">
    <source>
        <dbReference type="HAMAP-Rule" id="MF_00156"/>
    </source>
</evidence>
<protein>
    <recommendedName>
        <fullName evidence="8">3-methyl-2-oxobutanoate hydroxymethyltransferase</fullName>
        <ecNumber evidence="8">2.1.2.11</ecNumber>
    </recommendedName>
    <alternativeName>
        <fullName evidence="8">Ketopantoate hydroxymethyltransferase</fullName>
        <shortName evidence="8">KPHMT</shortName>
    </alternativeName>
</protein>
<dbReference type="PANTHER" id="PTHR20881:SF0">
    <property type="entry name" value="3-METHYL-2-OXOBUTANOATE HYDROXYMETHYLTRANSFERASE"/>
    <property type="match status" value="1"/>
</dbReference>
<dbReference type="FunFam" id="3.20.20.60:FF:000003">
    <property type="entry name" value="3-methyl-2-oxobutanoate hydroxymethyltransferase"/>
    <property type="match status" value="1"/>
</dbReference>
<evidence type="ECO:0000256" key="3">
    <source>
        <dbReference type="ARBA" id="ARBA00011424"/>
    </source>
</evidence>
<dbReference type="InterPro" id="IPR003700">
    <property type="entry name" value="Pantoate_hydroxy_MeTrfase"/>
</dbReference>
<keyword evidence="8" id="KW-0963">Cytoplasm</keyword>
<evidence type="ECO:0000313" key="12">
    <source>
        <dbReference type="EMBL" id="ANX04396.1"/>
    </source>
</evidence>
<feature type="binding site" evidence="8 10">
    <location>
        <begin position="44"/>
        <end position="45"/>
    </location>
    <ligand>
        <name>3-methyl-2-oxobutanoate</name>
        <dbReference type="ChEBI" id="CHEBI:11851"/>
    </ligand>
</feature>
<evidence type="ECO:0000256" key="2">
    <source>
        <dbReference type="ARBA" id="ARBA00008676"/>
    </source>
</evidence>
<dbReference type="PANTHER" id="PTHR20881">
    <property type="entry name" value="3-METHYL-2-OXOBUTANOATE HYDROXYMETHYLTRANSFERASE"/>
    <property type="match status" value="1"/>
</dbReference>
<dbReference type="InParanoid" id="A0A1B1YUJ4"/>
<feature type="binding site" evidence="8 10">
    <location>
        <position position="83"/>
    </location>
    <ligand>
        <name>3-methyl-2-oxobutanoate</name>
        <dbReference type="ChEBI" id="CHEBI:11851"/>
    </ligand>
</feature>
<evidence type="ECO:0000256" key="9">
    <source>
        <dbReference type="PIRSR" id="PIRSR000388-1"/>
    </source>
</evidence>
<comment type="similarity">
    <text evidence="2 8">Belongs to the PanB family.</text>
</comment>
<organism evidence="12 13">
    <name type="scientific">Immundisolibacter cernigliae</name>
    <dbReference type="NCBI Taxonomy" id="1810504"/>
    <lineage>
        <taxon>Bacteria</taxon>
        <taxon>Pseudomonadati</taxon>
        <taxon>Pseudomonadota</taxon>
        <taxon>Gammaproteobacteria</taxon>
        <taxon>Immundisolibacterales</taxon>
        <taxon>Immundisolibacteraceae</taxon>
        <taxon>Immundisolibacter</taxon>
    </lineage>
</organism>
<evidence type="ECO:0000256" key="11">
    <source>
        <dbReference type="PIRSR" id="PIRSR000388-3"/>
    </source>
</evidence>
<keyword evidence="6 8" id="KW-0479">Metal-binding</keyword>
<dbReference type="UniPathway" id="UPA00028">
    <property type="reaction ID" value="UER00003"/>
</dbReference>
<comment type="pathway">
    <text evidence="1 8">Cofactor biosynthesis; (R)-pantothenate biosynthesis; (R)-pantoate from 3-methyl-2-oxobutanoate: step 1/2.</text>
</comment>
<keyword evidence="5 8" id="KW-0808">Transferase</keyword>
<keyword evidence="8 11" id="KW-0460">Magnesium</keyword>
<dbReference type="GO" id="GO:0003864">
    <property type="term" value="F:3-methyl-2-oxobutanoate hydroxymethyltransferase activity"/>
    <property type="evidence" value="ECO:0007669"/>
    <property type="project" value="UniProtKB-UniRule"/>
</dbReference>
<comment type="subunit">
    <text evidence="3 8">Homodecamer; pentamer of dimers.</text>
</comment>
<dbReference type="GO" id="GO:0008168">
    <property type="term" value="F:methyltransferase activity"/>
    <property type="evidence" value="ECO:0007669"/>
    <property type="project" value="UniProtKB-KW"/>
</dbReference>
<evidence type="ECO:0000256" key="7">
    <source>
        <dbReference type="ARBA" id="ARBA00056497"/>
    </source>
</evidence>
<dbReference type="NCBIfam" id="TIGR00222">
    <property type="entry name" value="panB"/>
    <property type="match status" value="1"/>
</dbReference>
<evidence type="ECO:0000256" key="10">
    <source>
        <dbReference type="PIRSR" id="PIRSR000388-2"/>
    </source>
</evidence>
<dbReference type="FunCoup" id="A0A1B1YUJ4">
    <property type="interactions" value="472"/>
</dbReference>
<comment type="subcellular location">
    <subcellularLocation>
        <location evidence="8">Cytoplasm</location>
    </subcellularLocation>
</comment>
<comment type="catalytic activity">
    <reaction evidence="8">
        <text>(6R)-5,10-methylene-5,6,7,8-tetrahydrofolate + 3-methyl-2-oxobutanoate + H2O = 2-dehydropantoate + (6S)-5,6,7,8-tetrahydrofolate</text>
        <dbReference type="Rhea" id="RHEA:11824"/>
        <dbReference type="ChEBI" id="CHEBI:11561"/>
        <dbReference type="ChEBI" id="CHEBI:11851"/>
        <dbReference type="ChEBI" id="CHEBI:15377"/>
        <dbReference type="ChEBI" id="CHEBI:15636"/>
        <dbReference type="ChEBI" id="CHEBI:57453"/>
        <dbReference type="EC" id="2.1.2.11"/>
    </reaction>
</comment>
<evidence type="ECO:0000256" key="5">
    <source>
        <dbReference type="ARBA" id="ARBA00022679"/>
    </source>
</evidence>
<feature type="binding site" evidence="8 11">
    <location>
        <position position="83"/>
    </location>
    <ligand>
        <name>Mg(2+)</name>
        <dbReference type="ChEBI" id="CHEBI:18420"/>
    </ligand>
</feature>
<keyword evidence="13" id="KW-1185">Reference proteome</keyword>
<comment type="cofactor">
    <cofactor evidence="8 11">
        <name>Mg(2+)</name>
        <dbReference type="ChEBI" id="CHEBI:18420"/>
    </cofactor>
    <text evidence="8 11">Binds 1 Mg(2+) ion per subunit.</text>
</comment>
<sequence>MAVTLDTLRKMKQAGQRIASLTAYDYSFARLLEAAAVDVVLVGDSLGNVIQGQATTVPVTLDEMVYHTRCVARGLERALLLADLPFMSYQESPQQALRSAGRLMKEGLAHMVKLEGGAAMAPTVEFLVERGVPVCGHLGLTPQSVHQLGGYKVQGRGEAAAQRLRDDALALQQAGAALLVLEAVPRALAAQLTRDLAIPTIGIGAGVDCDGQVLVLQDALGMNPTPARFVRNFLAGHDDLGAAIAAYVQAVKDGSFPAAEHGYD</sequence>
<dbReference type="OrthoDB" id="9781789at2"/>
<comment type="function">
    <text evidence="7 8">Catalyzes the reversible reaction in which hydroxymethyl group from 5,10-methylenetetrahydrofolate is transferred onto alpha-ketoisovalerate to form ketopantoate.</text>
</comment>
<accession>A0A1B1YUJ4</accession>
<evidence type="ECO:0000256" key="4">
    <source>
        <dbReference type="ARBA" id="ARBA00022655"/>
    </source>
</evidence>
<dbReference type="EMBL" id="CP014671">
    <property type="protein sequence ID" value="ANX04396.1"/>
    <property type="molecule type" value="Genomic_DNA"/>
</dbReference>
<feature type="active site" description="Proton acceptor" evidence="8 9">
    <location>
        <position position="182"/>
    </location>
</feature>
<evidence type="ECO:0000313" key="13">
    <source>
        <dbReference type="Proteomes" id="UP000092952"/>
    </source>
</evidence>
<dbReference type="NCBIfam" id="NF001452">
    <property type="entry name" value="PRK00311.1"/>
    <property type="match status" value="1"/>
</dbReference>
<proteinExistence type="inferred from homology"/>
<dbReference type="SUPFAM" id="SSF51621">
    <property type="entry name" value="Phosphoenolpyruvate/pyruvate domain"/>
    <property type="match status" value="1"/>
</dbReference>
<reference evidence="13" key="1">
    <citation type="submission" date="2016-03" db="EMBL/GenBank/DDBJ databases">
        <title>Complete genome sequence of Solimmundus cernigliae, representing a novel lineage of polycyclic aromatic hydrocarbon degraders within the Gammaproteobacteria.</title>
        <authorList>
            <person name="Singleton D.R."/>
            <person name="Dickey A.N."/>
            <person name="Scholl E.H."/>
            <person name="Wright F.A."/>
            <person name="Aitken M.D."/>
        </authorList>
    </citation>
    <scope>NUCLEOTIDE SEQUENCE [LARGE SCALE GENOMIC DNA]</scope>
    <source>
        <strain evidence="13">TR3.2</strain>
    </source>
</reference>